<organism evidence="1 2">
    <name type="scientific">Haloferula rosea</name>
    <dbReference type="NCBI Taxonomy" id="490093"/>
    <lineage>
        <taxon>Bacteria</taxon>
        <taxon>Pseudomonadati</taxon>
        <taxon>Verrucomicrobiota</taxon>
        <taxon>Verrucomicrobiia</taxon>
        <taxon>Verrucomicrobiales</taxon>
        <taxon>Verrucomicrobiaceae</taxon>
        <taxon>Haloferula</taxon>
    </lineage>
</organism>
<dbReference type="GO" id="GO:0008168">
    <property type="term" value="F:methyltransferase activity"/>
    <property type="evidence" value="ECO:0007669"/>
    <property type="project" value="UniProtKB-KW"/>
</dbReference>
<evidence type="ECO:0000313" key="2">
    <source>
        <dbReference type="Proteomes" id="UP000658278"/>
    </source>
</evidence>
<dbReference type="SUPFAM" id="SSF53335">
    <property type="entry name" value="S-adenosyl-L-methionine-dependent methyltransferases"/>
    <property type="match status" value="1"/>
</dbReference>
<gene>
    <name evidence="1" type="ORF">JIN81_18035</name>
</gene>
<keyword evidence="1" id="KW-0489">Methyltransferase</keyword>
<dbReference type="CDD" id="cd02440">
    <property type="entry name" value="AdoMet_MTases"/>
    <property type="match status" value="1"/>
</dbReference>
<keyword evidence="1" id="KW-0808">Transferase</keyword>
<dbReference type="Proteomes" id="UP000658278">
    <property type="component" value="Unassembled WGS sequence"/>
</dbReference>
<comment type="caution">
    <text evidence="1">The sequence shown here is derived from an EMBL/GenBank/DDBJ whole genome shotgun (WGS) entry which is preliminary data.</text>
</comment>
<protein>
    <submittedName>
        <fullName evidence="1">Class I SAM-dependent methyltransferase</fullName>
    </submittedName>
</protein>
<dbReference type="AlphaFoldDB" id="A0A934RGT2"/>
<sequence length="205" mass="23391">MRPALPFSYPGIDGDIQRLDTLLALALKGVEWHPPEAPTILNLACGRADETGTLIRNLAPFATRLFYLGIDLRPPEIQEARSRWLPTALPGHDLDFRAGDASRTDRMTLLPPFDFIFIRHQNFWSDPEIWTRLYRNALTKLKPKGFLMITSYFDREHDLATACLQQLRAERIIHLPNPASRPLKDAPGKSVDRHLSAFRPEFAQP</sequence>
<reference evidence="1" key="1">
    <citation type="submission" date="2021-01" db="EMBL/GenBank/DDBJ databases">
        <title>Modified the classification status of verrucomicrobia.</title>
        <authorList>
            <person name="Feng X."/>
        </authorList>
    </citation>
    <scope>NUCLEOTIDE SEQUENCE</scope>
    <source>
        <strain evidence="1">KCTC 22201</strain>
    </source>
</reference>
<dbReference type="Gene3D" id="3.40.50.150">
    <property type="entry name" value="Vaccinia Virus protein VP39"/>
    <property type="match status" value="1"/>
</dbReference>
<evidence type="ECO:0000313" key="1">
    <source>
        <dbReference type="EMBL" id="MBK1828941.1"/>
    </source>
</evidence>
<keyword evidence="2" id="KW-1185">Reference proteome</keyword>
<dbReference type="GO" id="GO:0032259">
    <property type="term" value="P:methylation"/>
    <property type="evidence" value="ECO:0007669"/>
    <property type="project" value="UniProtKB-KW"/>
</dbReference>
<dbReference type="InterPro" id="IPR029063">
    <property type="entry name" value="SAM-dependent_MTases_sf"/>
</dbReference>
<proteinExistence type="predicted"/>
<dbReference type="EMBL" id="JAENII010000021">
    <property type="protein sequence ID" value="MBK1828941.1"/>
    <property type="molecule type" value="Genomic_DNA"/>
</dbReference>
<dbReference type="RefSeq" id="WP_200283275.1">
    <property type="nucleotide sequence ID" value="NZ_JAENII010000021.1"/>
</dbReference>
<accession>A0A934RGT2</accession>
<name>A0A934RGT2_9BACT</name>